<sequence length="173" mass="20115">MKIFTERLMLRNFRLEDLPHYLAMTACESYQRFYPDEQCSAAFGTQLVHSFIDESQQWPRLRFHMAICHSQYDQWIGVASARIESSGTASIGFGLSPEHWGKGYVVEAMRELMRFMQSEYQVTRFYAETLHDNEAAIKVLSQLGLSLASVQPKQFYFKQQSWDGVTYQSDSPQ</sequence>
<dbReference type="SUPFAM" id="SSF55729">
    <property type="entry name" value="Acyl-CoA N-acyltransferases (Nat)"/>
    <property type="match status" value="1"/>
</dbReference>
<feature type="domain" description="N-acetyltransferase" evidence="1">
    <location>
        <begin position="8"/>
        <end position="163"/>
    </location>
</feature>
<dbReference type="InterPro" id="IPR000182">
    <property type="entry name" value="GNAT_dom"/>
</dbReference>
<reference evidence="2 3" key="1">
    <citation type="submission" date="2021-02" db="EMBL/GenBank/DDBJ databases">
        <authorList>
            <person name="Park J.-S."/>
        </authorList>
    </citation>
    <scope>NUCLEOTIDE SEQUENCE [LARGE SCALE GENOMIC DNA]</scope>
    <source>
        <strain evidence="2 3">188UL20-2</strain>
    </source>
</reference>
<name>A0ABS2HD41_9VIBR</name>
<keyword evidence="3" id="KW-1185">Reference proteome</keyword>
<accession>A0ABS2HD41</accession>
<dbReference type="PANTHER" id="PTHR43792:SF1">
    <property type="entry name" value="N-ACETYLTRANSFERASE DOMAIN-CONTAINING PROTEIN"/>
    <property type="match status" value="1"/>
</dbReference>
<dbReference type="Proteomes" id="UP000809621">
    <property type="component" value="Unassembled WGS sequence"/>
</dbReference>
<dbReference type="RefSeq" id="WP_205156636.1">
    <property type="nucleotide sequence ID" value="NZ_JAFEUM010000001.1"/>
</dbReference>
<dbReference type="Gene3D" id="3.40.630.30">
    <property type="match status" value="1"/>
</dbReference>
<dbReference type="InterPro" id="IPR051531">
    <property type="entry name" value="N-acetyltransferase"/>
</dbReference>
<dbReference type="Pfam" id="PF13302">
    <property type="entry name" value="Acetyltransf_3"/>
    <property type="match status" value="1"/>
</dbReference>
<evidence type="ECO:0000259" key="1">
    <source>
        <dbReference type="PROSITE" id="PS51186"/>
    </source>
</evidence>
<protein>
    <submittedName>
        <fullName evidence="2">GNAT family N-acetyltransferase</fullName>
    </submittedName>
</protein>
<evidence type="ECO:0000313" key="2">
    <source>
        <dbReference type="EMBL" id="MBM7034991.1"/>
    </source>
</evidence>
<dbReference type="PROSITE" id="PS51186">
    <property type="entry name" value="GNAT"/>
    <property type="match status" value="1"/>
</dbReference>
<evidence type="ECO:0000313" key="3">
    <source>
        <dbReference type="Proteomes" id="UP000809621"/>
    </source>
</evidence>
<dbReference type="PANTHER" id="PTHR43792">
    <property type="entry name" value="GNAT FAMILY, PUTATIVE (AFU_ORTHOLOGUE AFUA_3G00765)-RELATED-RELATED"/>
    <property type="match status" value="1"/>
</dbReference>
<comment type="caution">
    <text evidence="2">The sequence shown here is derived from an EMBL/GenBank/DDBJ whole genome shotgun (WGS) entry which is preliminary data.</text>
</comment>
<organism evidence="2 3">
    <name type="scientific">Vibrio ulleungensis</name>
    <dbReference type="NCBI Taxonomy" id="2807619"/>
    <lineage>
        <taxon>Bacteria</taxon>
        <taxon>Pseudomonadati</taxon>
        <taxon>Pseudomonadota</taxon>
        <taxon>Gammaproteobacteria</taxon>
        <taxon>Vibrionales</taxon>
        <taxon>Vibrionaceae</taxon>
        <taxon>Vibrio</taxon>
    </lineage>
</organism>
<proteinExistence type="predicted"/>
<gene>
    <name evidence="2" type="ORF">JQC93_01120</name>
</gene>
<dbReference type="InterPro" id="IPR016181">
    <property type="entry name" value="Acyl_CoA_acyltransferase"/>
</dbReference>
<dbReference type="EMBL" id="JAFEUM010000001">
    <property type="protein sequence ID" value="MBM7034991.1"/>
    <property type="molecule type" value="Genomic_DNA"/>
</dbReference>